<name>A0A7W7ZRJ6_9BACT</name>
<dbReference type="PROSITE" id="PS51257">
    <property type="entry name" value="PROKAR_LIPOPROTEIN"/>
    <property type="match status" value="1"/>
</dbReference>
<gene>
    <name evidence="2" type="ORF">HDF15_002349</name>
</gene>
<dbReference type="RefSeq" id="WP_184255566.1">
    <property type="nucleotide sequence ID" value="NZ_JACHIO010000008.1"/>
</dbReference>
<organism evidence="2 3">
    <name type="scientific">Granulicella mallensis</name>
    <dbReference type="NCBI Taxonomy" id="940614"/>
    <lineage>
        <taxon>Bacteria</taxon>
        <taxon>Pseudomonadati</taxon>
        <taxon>Acidobacteriota</taxon>
        <taxon>Terriglobia</taxon>
        <taxon>Terriglobales</taxon>
        <taxon>Acidobacteriaceae</taxon>
        <taxon>Granulicella</taxon>
    </lineage>
</organism>
<evidence type="ECO:0000313" key="2">
    <source>
        <dbReference type="EMBL" id="MBB5064001.1"/>
    </source>
</evidence>
<feature type="signal peptide" evidence="1">
    <location>
        <begin position="1"/>
        <end position="19"/>
    </location>
</feature>
<reference evidence="2 3" key="1">
    <citation type="submission" date="2020-08" db="EMBL/GenBank/DDBJ databases">
        <title>Genomic Encyclopedia of Type Strains, Phase IV (KMG-V): Genome sequencing to study the core and pangenomes of soil and plant-associated prokaryotes.</title>
        <authorList>
            <person name="Whitman W."/>
        </authorList>
    </citation>
    <scope>NUCLEOTIDE SEQUENCE [LARGE SCALE GENOMIC DNA]</scope>
    <source>
        <strain evidence="2 3">X5P3</strain>
    </source>
</reference>
<sequence length="199" mass="21089">MHLLRSLVIPASLATLLLAGCHVSTHKDGKNENVDIGTPFGSMQVKTNGKGDTTAIGIAAYPGATLVSNNGKDSDEGSADINMNFGSFHLGVKAASYQTSDPQSRVEAFYRKELAHYGDVIECRHGNAVGQPTRTSQGLTCDTKHGNHISTDDSDSDLDLRTGSEQHQHIVGLTAKDGGTRIGLVALDLPTGHEHKDSE</sequence>
<evidence type="ECO:0000313" key="3">
    <source>
        <dbReference type="Proteomes" id="UP000584867"/>
    </source>
</evidence>
<proteinExistence type="predicted"/>
<evidence type="ECO:0008006" key="4">
    <source>
        <dbReference type="Google" id="ProtNLM"/>
    </source>
</evidence>
<evidence type="ECO:0000256" key="1">
    <source>
        <dbReference type="SAM" id="SignalP"/>
    </source>
</evidence>
<dbReference type="AlphaFoldDB" id="A0A7W7ZRJ6"/>
<keyword evidence="1" id="KW-0732">Signal</keyword>
<dbReference type="Proteomes" id="UP000584867">
    <property type="component" value="Unassembled WGS sequence"/>
</dbReference>
<dbReference type="EMBL" id="JACHIO010000008">
    <property type="protein sequence ID" value="MBB5064001.1"/>
    <property type="molecule type" value="Genomic_DNA"/>
</dbReference>
<comment type="caution">
    <text evidence="2">The sequence shown here is derived from an EMBL/GenBank/DDBJ whole genome shotgun (WGS) entry which is preliminary data.</text>
</comment>
<protein>
    <recommendedName>
        <fullName evidence="4">Lipoprotein</fullName>
    </recommendedName>
</protein>
<feature type="chain" id="PRO_5031513118" description="Lipoprotein" evidence="1">
    <location>
        <begin position="20"/>
        <end position="199"/>
    </location>
</feature>
<accession>A0A7W7ZRJ6</accession>